<dbReference type="EMBL" id="JAAWWB010000020">
    <property type="protein sequence ID" value="KAG6758646.1"/>
    <property type="molecule type" value="Genomic_DNA"/>
</dbReference>
<protein>
    <submittedName>
        <fullName evidence="1">Uncharacterized protein</fullName>
    </submittedName>
</protein>
<keyword evidence="2" id="KW-1185">Reference proteome</keyword>
<dbReference type="AlphaFoldDB" id="A0A8X8CDX9"/>
<accession>A0A8X8CDX9</accession>
<evidence type="ECO:0000313" key="1">
    <source>
        <dbReference type="EMBL" id="KAG6758646.1"/>
    </source>
</evidence>
<sequence>MFKSECIQKLNALFSYNVVVGNEVVQDIDERNLWTFLDICKWGVERRRKNCDGGKGIQWSQSPGLMILFLMFTKLMGFGSLLAVDPVIAIYSRSEARKNDVVLASSMKTGNPWHKAP</sequence>
<comment type="caution">
    <text evidence="1">The sequence shown here is derived from an EMBL/GenBank/DDBJ whole genome shotgun (WGS) entry which is preliminary data.</text>
</comment>
<organism evidence="1 2">
    <name type="scientific">Populus tomentosa</name>
    <name type="common">Chinese white poplar</name>
    <dbReference type="NCBI Taxonomy" id="118781"/>
    <lineage>
        <taxon>Eukaryota</taxon>
        <taxon>Viridiplantae</taxon>
        <taxon>Streptophyta</taxon>
        <taxon>Embryophyta</taxon>
        <taxon>Tracheophyta</taxon>
        <taxon>Spermatophyta</taxon>
        <taxon>Magnoliopsida</taxon>
        <taxon>eudicotyledons</taxon>
        <taxon>Gunneridae</taxon>
        <taxon>Pentapetalae</taxon>
        <taxon>rosids</taxon>
        <taxon>fabids</taxon>
        <taxon>Malpighiales</taxon>
        <taxon>Salicaceae</taxon>
        <taxon>Saliceae</taxon>
        <taxon>Populus</taxon>
    </lineage>
</organism>
<dbReference type="Proteomes" id="UP000886885">
    <property type="component" value="Chromosome 10D"/>
</dbReference>
<proteinExistence type="predicted"/>
<evidence type="ECO:0000313" key="2">
    <source>
        <dbReference type="Proteomes" id="UP000886885"/>
    </source>
</evidence>
<reference evidence="1" key="1">
    <citation type="journal article" date="2020" name="bioRxiv">
        <title>Hybrid origin of Populus tomentosa Carr. identified through genome sequencing and phylogenomic analysis.</title>
        <authorList>
            <person name="An X."/>
            <person name="Gao K."/>
            <person name="Chen Z."/>
            <person name="Li J."/>
            <person name="Yang X."/>
            <person name="Yang X."/>
            <person name="Zhou J."/>
            <person name="Guo T."/>
            <person name="Zhao T."/>
            <person name="Huang S."/>
            <person name="Miao D."/>
            <person name="Khan W.U."/>
            <person name="Rao P."/>
            <person name="Ye M."/>
            <person name="Lei B."/>
            <person name="Liao W."/>
            <person name="Wang J."/>
            <person name="Ji L."/>
            <person name="Li Y."/>
            <person name="Guo B."/>
            <person name="Mustafa N.S."/>
            <person name="Li S."/>
            <person name="Yun Q."/>
            <person name="Keller S.R."/>
            <person name="Mao J."/>
            <person name="Zhang R."/>
            <person name="Strauss S.H."/>
        </authorList>
    </citation>
    <scope>NUCLEOTIDE SEQUENCE</scope>
    <source>
        <strain evidence="1">GM15</strain>
        <tissue evidence="1">Leaf</tissue>
    </source>
</reference>
<name>A0A8X8CDX9_POPTO</name>
<gene>
    <name evidence="1" type="ORF">POTOM_039005</name>
</gene>